<reference evidence="2" key="2">
    <citation type="submission" date="2014-03" db="EMBL/GenBank/DDBJ databases">
        <authorList>
            <person name="Genoscope - CEA"/>
        </authorList>
    </citation>
    <scope>NUCLEOTIDE SEQUENCE</scope>
</reference>
<feature type="region of interest" description="Disordered" evidence="1">
    <location>
        <begin position="156"/>
        <end position="255"/>
    </location>
</feature>
<organism evidence="2 3">
    <name type="scientific">Oncorhynchus mykiss</name>
    <name type="common">Rainbow trout</name>
    <name type="synonym">Salmo gairdneri</name>
    <dbReference type="NCBI Taxonomy" id="8022"/>
    <lineage>
        <taxon>Eukaryota</taxon>
        <taxon>Metazoa</taxon>
        <taxon>Chordata</taxon>
        <taxon>Craniata</taxon>
        <taxon>Vertebrata</taxon>
        <taxon>Euteleostomi</taxon>
        <taxon>Actinopterygii</taxon>
        <taxon>Neopterygii</taxon>
        <taxon>Teleostei</taxon>
        <taxon>Protacanthopterygii</taxon>
        <taxon>Salmoniformes</taxon>
        <taxon>Salmonidae</taxon>
        <taxon>Salmoninae</taxon>
        <taxon>Oncorhynchus</taxon>
    </lineage>
</organism>
<dbReference type="Proteomes" id="UP000193380">
    <property type="component" value="Unassembled WGS sequence"/>
</dbReference>
<name>A0A061A243_ONCMY</name>
<dbReference type="PaxDb" id="8022-A0A061A243"/>
<evidence type="ECO:0000313" key="2">
    <source>
        <dbReference type="EMBL" id="CDR16184.1"/>
    </source>
</evidence>
<sequence>VGYSRRHISVWYGLIKYCLLLQVRFHGRLFYHEGWPFCINEKVVLQLAPLHKVRLKQGDFYLQVVPLGRKAAKLVIKCLSASGQAIAEIPIPESMYGSVFTADFLQNVTRERNLHPLQNWLLTTGTIVFRTPWKNVVNPLFVSSTADAIMQTRGDSTGFRGQLSACSTSGSTGTLDSHRSSHESLHSQGADSTFSEPAILSRRAGWGGGGGGPGEGQWEGEEGQGGTRERTRTLSFNTDLSNPNPRRPRHARDSVSFETRRLFRKSYMEALQNPMNLGSSSESILEEGPEHSPACPEQGLRGLRLGGTRAWLGGDPDSARLSPSMPLLYLQRGLRNAGALETRAERRSKSLERTNKAAQVKGHRARSSSGGSASSGVFSPKKLMNGYALRFGRLDLEAAFSSSDRRSSVREETGRKT</sequence>
<gene>
    <name evidence="2" type="ORF">GSONMT00044973001</name>
</gene>
<dbReference type="InterPro" id="IPR052231">
    <property type="entry name" value="Rho_GEF_signaling-related"/>
</dbReference>
<feature type="non-terminal residue" evidence="2">
    <location>
        <position position="1"/>
    </location>
</feature>
<dbReference type="PANTHER" id="PTHR45845">
    <property type="entry name" value="RHO GUANINE NUCLEOTIDE EXCHANGE FACTOR-RELATED"/>
    <property type="match status" value="1"/>
</dbReference>
<evidence type="ECO:0000256" key="1">
    <source>
        <dbReference type="SAM" id="MobiDB-lite"/>
    </source>
</evidence>
<feature type="compositionally biased region" description="Polar residues" evidence="1">
    <location>
        <begin position="186"/>
        <end position="195"/>
    </location>
</feature>
<feature type="region of interest" description="Disordered" evidence="1">
    <location>
        <begin position="341"/>
        <end position="380"/>
    </location>
</feature>
<feature type="compositionally biased region" description="Polar residues" evidence="1">
    <location>
        <begin position="233"/>
        <end position="244"/>
    </location>
</feature>
<dbReference type="EMBL" id="FR972925">
    <property type="protein sequence ID" value="CDR16184.1"/>
    <property type="molecule type" value="Genomic_DNA"/>
</dbReference>
<dbReference type="AlphaFoldDB" id="A0A061A243"/>
<evidence type="ECO:0000313" key="3">
    <source>
        <dbReference type="Proteomes" id="UP000193380"/>
    </source>
</evidence>
<protein>
    <submittedName>
        <fullName evidence="2">Uncharacterized protein</fullName>
    </submittedName>
</protein>
<feature type="compositionally biased region" description="Polar residues" evidence="1">
    <location>
        <begin position="164"/>
        <end position="175"/>
    </location>
</feature>
<reference evidence="2" key="1">
    <citation type="journal article" date="2014" name="Nat. Commun.">
        <title>The rainbow trout genome provides novel insights into evolution after whole-genome duplication in vertebrates.</title>
        <authorList>
            <person name="Berthelot C."/>
            <person name="Brunet F."/>
            <person name="Chalopin D."/>
            <person name="Juanchich A."/>
            <person name="Bernard M."/>
            <person name="Noel B."/>
            <person name="Bento P."/>
            <person name="Da Silva C."/>
            <person name="Labadie K."/>
            <person name="Alberti A."/>
            <person name="Aury J.M."/>
            <person name="Louis A."/>
            <person name="Dehais P."/>
            <person name="Bardou P."/>
            <person name="Montfort J."/>
            <person name="Klopp C."/>
            <person name="Cabau C."/>
            <person name="Gaspin C."/>
            <person name="Thorgaard G.H."/>
            <person name="Boussaha M."/>
            <person name="Quillet E."/>
            <person name="Guyomard R."/>
            <person name="Galiana D."/>
            <person name="Bobe J."/>
            <person name="Volff J.N."/>
            <person name="Genet C."/>
            <person name="Wincker P."/>
            <person name="Jaillon O."/>
            <person name="Roest Crollius H."/>
            <person name="Guiguen Y."/>
        </authorList>
    </citation>
    <scope>NUCLEOTIDE SEQUENCE [LARGE SCALE GENOMIC DNA]</scope>
</reference>
<feature type="compositionally biased region" description="Low complexity" evidence="1">
    <location>
        <begin position="367"/>
        <end position="376"/>
    </location>
</feature>
<dbReference type="PANTHER" id="PTHR45845:SF1">
    <property type="entry name" value="PLECKSTRIN HOMOLOGY AND RHOGEF DOMAIN CONTAINING G4B"/>
    <property type="match status" value="1"/>
</dbReference>
<feature type="compositionally biased region" description="Basic and acidic residues" evidence="1">
    <location>
        <begin position="176"/>
        <end position="185"/>
    </location>
</feature>
<feature type="compositionally biased region" description="Gly residues" evidence="1">
    <location>
        <begin position="205"/>
        <end position="217"/>
    </location>
</feature>
<proteinExistence type="predicted"/>
<accession>A0A061A243</accession>
<feature type="compositionally biased region" description="Basic and acidic residues" evidence="1">
    <location>
        <begin position="342"/>
        <end position="355"/>
    </location>
</feature>
<dbReference type="STRING" id="8022.A0A061A243"/>